<dbReference type="EMBL" id="LAZR01016333">
    <property type="protein sequence ID" value="KKM04963.1"/>
    <property type="molecule type" value="Genomic_DNA"/>
</dbReference>
<organism evidence="1">
    <name type="scientific">marine sediment metagenome</name>
    <dbReference type="NCBI Taxonomy" id="412755"/>
    <lineage>
        <taxon>unclassified sequences</taxon>
        <taxon>metagenomes</taxon>
        <taxon>ecological metagenomes</taxon>
    </lineage>
</organism>
<reference evidence="1" key="1">
    <citation type="journal article" date="2015" name="Nature">
        <title>Complex archaea that bridge the gap between prokaryotes and eukaryotes.</title>
        <authorList>
            <person name="Spang A."/>
            <person name="Saw J.H."/>
            <person name="Jorgensen S.L."/>
            <person name="Zaremba-Niedzwiedzka K."/>
            <person name="Martijn J."/>
            <person name="Lind A.E."/>
            <person name="van Eijk R."/>
            <person name="Schleper C."/>
            <person name="Guy L."/>
            <person name="Ettema T.J."/>
        </authorList>
    </citation>
    <scope>NUCLEOTIDE SEQUENCE</scope>
</reference>
<protein>
    <submittedName>
        <fullName evidence="1">Uncharacterized protein</fullName>
    </submittedName>
</protein>
<sequence>MSELVTVDKEELRKYVNDVLSEGDEQELTDEELEMCERCLIDAASEFGFDAIWDVLEEREE</sequence>
<proteinExistence type="predicted"/>
<comment type="caution">
    <text evidence="1">The sequence shown here is derived from an EMBL/GenBank/DDBJ whole genome shotgun (WGS) entry which is preliminary data.</text>
</comment>
<evidence type="ECO:0000313" key="1">
    <source>
        <dbReference type="EMBL" id="KKM04963.1"/>
    </source>
</evidence>
<dbReference type="AlphaFoldDB" id="A0A0F9K199"/>
<gene>
    <name evidence="1" type="ORF">LCGC14_1758840</name>
</gene>
<name>A0A0F9K199_9ZZZZ</name>
<accession>A0A0F9K199</accession>